<proteinExistence type="inferred from homology"/>
<feature type="binding site" evidence="4">
    <location>
        <position position="142"/>
    </location>
    <ligand>
        <name>D-ribulose 5-phosphate</name>
        <dbReference type="ChEBI" id="CHEBI:58121"/>
    </ligand>
</feature>
<organism evidence="5">
    <name type="scientific">uncultured Acetobacteraceae bacterium</name>
    <dbReference type="NCBI Taxonomy" id="169975"/>
    <lineage>
        <taxon>Bacteria</taxon>
        <taxon>Pseudomonadati</taxon>
        <taxon>Pseudomonadota</taxon>
        <taxon>Alphaproteobacteria</taxon>
        <taxon>Acetobacterales</taxon>
        <taxon>Acetobacteraceae</taxon>
        <taxon>environmental samples</taxon>
    </lineage>
</organism>
<dbReference type="AlphaFoldDB" id="A0A6J4HT23"/>
<reference evidence="5" key="1">
    <citation type="submission" date="2020-02" db="EMBL/GenBank/DDBJ databases">
        <authorList>
            <person name="Meier V. D."/>
        </authorList>
    </citation>
    <scope>NUCLEOTIDE SEQUENCE</scope>
    <source>
        <strain evidence="5">AVDCRST_MAG08</strain>
    </source>
</reference>
<feature type="binding site" evidence="4">
    <location>
        <position position="105"/>
    </location>
    <ligand>
        <name>D-ribulose 5-phosphate</name>
        <dbReference type="ChEBI" id="CHEBI:58121"/>
    </ligand>
</feature>
<dbReference type="NCBIfam" id="TIGR00689">
    <property type="entry name" value="rpiB_lacA_lacB"/>
    <property type="match status" value="1"/>
</dbReference>
<evidence type="ECO:0000256" key="4">
    <source>
        <dbReference type="PIRSR" id="PIRSR005384-2"/>
    </source>
</evidence>
<dbReference type="SUPFAM" id="SSF89623">
    <property type="entry name" value="Ribose/Galactose isomerase RpiB/AlsB"/>
    <property type="match status" value="1"/>
</dbReference>
<dbReference type="InterPro" id="IPR036569">
    <property type="entry name" value="RpiB_LacA_LacB_sf"/>
</dbReference>
<feature type="active site" description="Proton acceptor" evidence="3">
    <location>
        <position position="71"/>
    </location>
</feature>
<feature type="binding site" evidence="4">
    <location>
        <begin position="72"/>
        <end position="76"/>
    </location>
    <ligand>
        <name>D-ribulose 5-phosphate</name>
        <dbReference type="ChEBI" id="CHEBI:58121"/>
    </ligand>
</feature>
<feature type="active site" description="Proton donor" evidence="3">
    <location>
        <position position="104"/>
    </location>
</feature>
<evidence type="ECO:0000256" key="2">
    <source>
        <dbReference type="ARBA" id="ARBA00023235"/>
    </source>
</evidence>
<accession>A0A6J4HT23</accession>
<dbReference type="PIRSF" id="PIRSF005384">
    <property type="entry name" value="RpiB_LacA_B"/>
    <property type="match status" value="1"/>
</dbReference>
<dbReference type="NCBIfam" id="NF004051">
    <property type="entry name" value="PRK05571.1"/>
    <property type="match status" value="1"/>
</dbReference>
<name>A0A6J4HT23_9PROT</name>
<feature type="binding site" evidence="4">
    <location>
        <begin position="14"/>
        <end position="15"/>
    </location>
    <ligand>
        <name>D-ribulose 5-phosphate</name>
        <dbReference type="ChEBI" id="CHEBI:58121"/>
    </ligand>
</feature>
<dbReference type="Gene3D" id="3.40.1400.10">
    <property type="entry name" value="Sugar-phosphate isomerase, RpiB/LacA/LacB"/>
    <property type="match status" value="1"/>
</dbReference>
<evidence type="ECO:0000256" key="3">
    <source>
        <dbReference type="PIRSR" id="PIRSR005384-1"/>
    </source>
</evidence>
<dbReference type="GO" id="GO:0005975">
    <property type="term" value="P:carbohydrate metabolic process"/>
    <property type="evidence" value="ECO:0007669"/>
    <property type="project" value="InterPro"/>
</dbReference>
<gene>
    <name evidence="5" type="ORF">AVDCRST_MAG08-1229</name>
</gene>
<comment type="similarity">
    <text evidence="1">Belongs to the LacAB/RpiB family.</text>
</comment>
<dbReference type="InterPro" id="IPR003500">
    <property type="entry name" value="RpiB_LacA_LacB"/>
</dbReference>
<dbReference type="EC" id="5.3.1.6" evidence="5"/>
<dbReference type="InterPro" id="IPR004785">
    <property type="entry name" value="RpiB"/>
</dbReference>
<dbReference type="Pfam" id="PF02502">
    <property type="entry name" value="LacAB_rpiB"/>
    <property type="match status" value="1"/>
</dbReference>
<dbReference type="PANTHER" id="PTHR30345:SF0">
    <property type="entry name" value="DNA DAMAGE-REPAIR_TOLERATION PROTEIN DRT102"/>
    <property type="match status" value="1"/>
</dbReference>
<dbReference type="GO" id="GO:0004751">
    <property type="term" value="F:ribose-5-phosphate isomerase activity"/>
    <property type="evidence" value="ECO:0007669"/>
    <property type="project" value="UniProtKB-EC"/>
</dbReference>
<sequence length="155" mass="15918">MPLAQPPPIAIGGDHAGLPLKQALQEALAAQGHGLLDFGTNDAASVDYPDFAHQVCAAVQDGRAGFGVLVCGSGIGMAIAANRHRGIRAAVLHDATEARLTRAHNDANVAAFGARLVGPEVALDALKAFLSTAYEGGRHDRRLSKLSPPDLSPGS</sequence>
<dbReference type="NCBIfam" id="TIGR01120">
    <property type="entry name" value="rpiB"/>
    <property type="match status" value="1"/>
</dbReference>
<dbReference type="EMBL" id="CADCTG010000118">
    <property type="protein sequence ID" value="CAA9233122.1"/>
    <property type="molecule type" value="Genomic_DNA"/>
</dbReference>
<keyword evidence="2 5" id="KW-0413">Isomerase</keyword>
<feature type="binding site" evidence="4">
    <location>
        <position position="138"/>
    </location>
    <ligand>
        <name>D-ribulose 5-phosphate</name>
        <dbReference type="ChEBI" id="CHEBI:58121"/>
    </ligand>
</feature>
<dbReference type="PANTHER" id="PTHR30345">
    <property type="entry name" value="RIBOSE-5-PHOSPHATE ISOMERASE B"/>
    <property type="match status" value="1"/>
</dbReference>
<evidence type="ECO:0000256" key="1">
    <source>
        <dbReference type="ARBA" id="ARBA00008754"/>
    </source>
</evidence>
<feature type="binding site" evidence="4">
    <location>
        <position position="115"/>
    </location>
    <ligand>
        <name>D-ribulose 5-phosphate</name>
        <dbReference type="ChEBI" id="CHEBI:58121"/>
    </ligand>
</feature>
<protein>
    <submittedName>
        <fullName evidence="5">Ribose 5-phosphate isomerase B</fullName>
        <ecNumber evidence="5">5.3.1.6</ecNumber>
    </submittedName>
</protein>
<evidence type="ECO:0000313" key="5">
    <source>
        <dbReference type="EMBL" id="CAA9233122.1"/>
    </source>
</evidence>